<feature type="transmembrane region" description="Helical" evidence="1">
    <location>
        <begin position="6"/>
        <end position="28"/>
    </location>
</feature>
<evidence type="ECO:0000313" key="2">
    <source>
        <dbReference type="EMBL" id="KAK1435543.1"/>
    </source>
</evidence>
<keyword evidence="1" id="KW-1133">Transmembrane helix</keyword>
<gene>
    <name evidence="2" type="ORF">QVD17_01309</name>
</gene>
<comment type="caution">
    <text evidence="2">The sequence shown here is derived from an EMBL/GenBank/DDBJ whole genome shotgun (WGS) entry which is preliminary data.</text>
</comment>
<evidence type="ECO:0000313" key="3">
    <source>
        <dbReference type="Proteomes" id="UP001229421"/>
    </source>
</evidence>
<dbReference type="PANTHER" id="PTHR35697">
    <property type="entry name" value="OS08G0108300 PROTEIN"/>
    <property type="match status" value="1"/>
</dbReference>
<dbReference type="AlphaFoldDB" id="A0AAD8P6N1"/>
<keyword evidence="3" id="KW-1185">Reference proteome</keyword>
<organism evidence="2 3">
    <name type="scientific">Tagetes erecta</name>
    <name type="common">African marigold</name>
    <dbReference type="NCBI Taxonomy" id="13708"/>
    <lineage>
        <taxon>Eukaryota</taxon>
        <taxon>Viridiplantae</taxon>
        <taxon>Streptophyta</taxon>
        <taxon>Embryophyta</taxon>
        <taxon>Tracheophyta</taxon>
        <taxon>Spermatophyta</taxon>
        <taxon>Magnoliopsida</taxon>
        <taxon>eudicotyledons</taxon>
        <taxon>Gunneridae</taxon>
        <taxon>Pentapetalae</taxon>
        <taxon>asterids</taxon>
        <taxon>campanulids</taxon>
        <taxon>Asterales</taxon>
        <taxon>Asteraceae</taxon>
        <taxon>Asteroideae</taxon>
        <taxon>Heliantheae alliance</taxon>
        <taxon>Tageteae</taxon>
        <taxon>Tagetes</taxon>
    </lineage>
</organism>
<evidence type="ECO:0000256" key="1">
    <source>
        <dbReference type="SAM" id="Phobius"/>
    </source>
</evidence>
<proteinExistence type="predicted"/>
<keyword evidence="1" id="KW-0812">Transmembrane</keyword>
<keyword evidence="1" id="KW-0472">Membrane</keyword>
<dbReference type="InterPro" id="IPR044950">
    <property type="entry name" value="TED6/7"/>
</dbReference>
<accession>A0AAD8P6N1</accession>
<dbReference type="Proteomes" id="UP001229421">
    <property type="component" value="Unassembled WGS sequence"/>
</dbReference>
<name>A0AAD8P6N1_TARER</name>
<reference evidence="2" key="1">
    <citation type="journal article" date="2023" name="bioRxiv">
        <title>Improved chromosome-level genome assembly for marigold (Tagetes erecta).</title>
        <authorList>
            <person name="Jiang F."/>
            <person name="Yuan L."/>
            <person name="Wang S."/>
            <person name="Wang H."/>
            <person name="Xu D."/>
            <person name="Wang A."/>
            <person name="Fan W."/>
        </authorList>
    </citation>
    <scope>NUCLEOTIDE SEQUENCE</scope>
    <source>
        <strain evidence="2">WSJ</strain>
        <tissue evidence="2">Leaf</tissue>
    </source>
</reference>
<sequence>MTTIFVVFVSFGGVCFIALASFALWFVVKKSKCSKTSNKQEMVHVDEHVKVKKNIVQGLNGMKAVSITVDDDLHVDEEKECIKNEKIGKNLHHDDINAQPATSQV</sequence>
<protein>
    <submittedName>
        <fullName evidence="2">Uncharacterized protein</fullName>
    </submittedName>
</protein>
<dbReference type="EMBL" id="JAUHHV010000001">
    <property type="protein sequence ID" value="KAK1435543.1"/>
    <property type="molecule type" value="Genomic_DNA"/>
</dbReference>
<dbReference type="PANTHER" id="PTHR35697:SF1">
    <property type="entry name" value="PROTEIN TRACHEARY ELEMENT DIFFERENTIATION-RELATED 7"/>
    <property type="match status" value="1"/>
</dbReference>
<dbReference type="GO" id="GO:0009834">
    <property type="term" value="P:plant-type secondary cell wall biogenesis"/>
    <property type="evidence" value="ECO:0007669"/>
    <property type="project" value="InterPro"/>
</dbReference>